<gene>
    <name evidence="1" type="ORF">ABIE21_000724</name>
</gene>
<dbReference type="Proteomes" id="UP001549257">
    <property type="component" value="Unassembled WGS sequence"/>
</dbReference>
<organism evidence="1 2">
    <name type="scientific">Conyzicola nivalis</name>
    <dbReference type="NCBI Taxonomy" id="1477021"/>
    <lineage>
        <taxon>Bacteria</taxon>
        <taxon>Bacillati</taxon>
        <taxon>Actinomycetota</taxon>
        <taxon>Actinomycetes</taxon>
        <taxon>Micrococcales</taxon>
        <taxon>Microbacteriaceae</taxon>
        <taxon>Conyzicola</taxon>
    </lineage>
</organism>
<protein>
    <submittedName>
        <fullName evidence="1">Uncharacterized protein</fullName>
    </submittedName>
</protein>
<dbReference type="RefSeq" id="WP_354023418.1">
    <property type="nucleotide sequence ID" value="NZ_JBEPSJ010000001.1"/>
</dbReference>
<accession>A0ABV2QJL8</accession>
<proteinExistence type="predicted"/>
<dbReference type="EMBL" id="JBEPSJ010000001">
    <property type="protein sequence ID" value="MET4581234.1"/>
    <property type="molecule type" value="Genomic_DNA"/>
</dbReference>
<evidence type="ECO:0000313" key="2">
    <source>
        <dbReference type="Proteomes" id="UP001549257"/>
    </source>
</evidence>
<evidence type="ECO:0000313" key="1">
    <source>
        <dbReference type="EMBL" id="MET4581234.1"/>
    </source>
</evidence>
<keyword evidence="2" id="KW-1185">Reference proteome</keyword>
<sequence length="86" mass="9310">MCIADPQVQLGPVDQRTYAIDPHRIRMPQQTGVEHGDGRRVVAVGVTLPCRILDDAREPALGVGGLRVTSMLPYESSGTKPSTPWS</sequence>
<name>A0ABV2QJL8_9MICO</name>
<comment type="caution">
    <text evidence="1">The sequence shown here is derived from an EMBL/GenBank/DDBJ whole genome shotgun (WGS) entry which is preliminary data.</text>
</comment>
<reference evidence="1 2" key="1">
    <citation type="submission" date="2024-06" db="EMBL/GenBank/DDBJ databases">
        <title>Sorghum-associated microbial communities from plants grown in Nebraska, USA.</title>
        <authorList>
            <person name="Schachtman D."/>
        </authorList>
    </citation>
    <scope>NUCLEOTIDE SEQUENCE [LARGE SCALE GENOMIC DNA]</scope>
    <source>
        <strain evidence="1 2">2857</strain>
    </source>
</reference>